<keyword evidence="2" id="KW-1185">Reference proteome</keyword>
<sequence>MEMTYRMDGGIQWILRPVVVLIPGMVRIRFAQMCGYDYSDNCSKSLGFLDNLTLFISIMEINSWSG</sequence>
<dbReference type="Proteomes" id="UP000271870">
    <property type="component" value="Unassembled WGS sequence"/>
</dbReference>
<reference evidence="1 2" key="1">
    <citation type="submission" date="2018-11" db="EMBL/GenBank/DDBJ databases">
        <title>Characterization of surface water Dickeya isolates.</title>
        <authorList>
            <person name="Van Gijsegem F."/>
            <person name="Pedron J."/>
        </authorList>
    </citation>
    <scope>NUCLEOTIDE SEQUENCE [LARGE SCALE GENOMIC DNA]</scope>
    <source>
        <strain evidence="1 2">FVG10-MFV-A16</strain>
    </source>
</reference>
<proteinExistence type="predicted"/>
<accession>A0ABX9WWV1</accession>
<evidence type="ECO:0000313" key="1">
    <source>
        <dbReference type="EMBL" id="RNM24997.1"/>
    </source>
</evidence>
<protein>
    <submittedName>
        <fullName evidence="1">Uncharacterized protein</fullName>
    </submittedName>
</protein>
<name>A0ABX9WWV1_9GAMM</name>
<dbReference type="EMBL" id="RJLS01000007">
    <property type="protein sequence ID" value="RNM24997.1"/>
    <property type="molecule type" value="Genomic_DNA"/>
</dbReference>
<evidence type="ECO:0000313" key="2">
    <source>
        <dbReference type="Proteomes" id="UP000271870"/>
    </source>
</evidence>
<organism evidence="1 2">
    <name type="scientific">Dickeya undicola</name>
    <dbReference type="NCBI Taxonomy" id="1577887"/>
    <lineage>
        <taxon>Bacteria</taxon>
        <taxon>Pseudomonadati</taxon>
        <taxon>Pseudomonadota</taxon>
        <taxon>Gammaproteobacteria</taxon>
        <taxon>Enterobacterales</taxon>
        <taxon>Pectobacteriaceae</taxon>
        <taxon>Dickeya</taxon>
    </lineage>
</organism>
<gene>
    <name evidence="1" type="ORF">EFS38_07135</name>
</gene>
<comment type="caution">
    <text evidence="1">The sequence shown here is derived from an EMBL/GenBank/DDBJ whole genome shotgun (WGS) entry which is preliminary data.</text>
</comment>